<evidence type="ECO:0000313" key="1">
    <source>
        <dbReference type="EMBL" id="KAJ3007316.1"/>
    </source>
</evidence>
<sequence>MDLSQHHSTPIAGGRFRTHNWATTPGDCSLAYEYRKGVVQYRAAAVEDMAHKALPLEPEVFLENFLKGPCQHLSETPPPLDGNPFEHIADAADMVESKISELFTLHSSVPLVDPPAPPYEEEEFNACAPRRSTDASLLYPTRNADSSDRYPPSTAASVCSTATNTPFASRAPSPLPFYYSGASSCSSDSESESESPSLGRPSRQPRWRTDEARRWWQLGFRSTGTEGWRRRRRWRDVVWGVRTCKRVIRRLVRHPLFPKTPVTILLTLLFLTIFGVSLTFLLIYILNPDKEPLPWRGYCTLPQHSGRPPSLSLSPTALLQTPLPTNLTPSAFPPYQLLGEVGVYYRVLVCVVSIDVDVELA</sequence>
<dbReference type="Proteomes" id="UP001144978">
    <property type="component" value="Unassembled WGS sequence"/>
</dbReference>
<keyword evidence="2" id="KW-1185">Reference proteome</keyword>
<accession>A0ACC1Q3G5</accession>
<name>A0ACC1Q3G5_9APHY</name>
<organism evidence="1 2">
    <name type="scientific">Trametes sanguinea</name>
    <dbReference type="NCBI Taxonomy" id="158606"/>
    <lineage>
        <taxon>Eukaryota</taxon>
        <taxon>Fungi</taxon>
        <taxon>Dikarya</taxon>
        <taxon>Basidiomycota</taxon>
        <taxon>Agaricomycotina</taxon>
        <taxon>Agaricomycetes</taxon>
        <taxon>Polyporales</taxon>
        <taxon>Polyporaceae</taxon>
        <taxon>Trametes</taxon>
    </lineage>
</organism>
<comment type="caution">
    <text evidence="1">The sequence shown here is derived from an EMBL/GenBank/DDBJ whole genome shotgun (WGS) entry which is preliminary data.</text>
</comment>
<proteinExistence type="predicted"/>
<gene>
    <name evidence="1" type="ORF">NUW54_g3590</name>
</gene>
<protein>
    <submittedName>
        <fullName evidence="1">Uncharacterized protein</fullName>
    </submittedName>
</protein>
<reference evidence="1" key="1">
    <citation type="submission" date="2022-08" db="EMBL/GenBank/DDBJ databases">
        <title>Genome Sequence of Pycnoporus sanguineus.</title>
        <authorList>
            <person name="Buettner E."/>
        </authorList>
    </citation>
    <scope>NUCLEOTIDE SEQUENCE</scope>
    <source>
        <strain evidence="1">CG-C14</strain>
    </source>
</reference>
<evidence type="ECO:0000313" key="2">
    <source>
        <dbReference type="Proteomes" id="UP001144978"/>
    </source>
</evidence>
<dbReference type="EMBL" id="JANSHE010000762">
    <property type="protein sequence ID" value="KAJ3007316.1"/>
    <property type="molecule type" value="Genomic_DNA"/>
</dbReference>